<sequence>MGFWQTVKADMKAATGHSRLGRLPTVFLFNPPFAAVFLHRVAAHLYRSRLRRLGIAIWGWNVTRTSCHINLEAEIGPGLLLPHPAAIVIGSGVRIGTNVTIYQSVTLGRVASSPIYPAVEDGAVLYTGAVVIGPVTIGRSATIGASSVVIKDVPDGGVVVGNPGRVIRIATPTDALTAQAAARP</sequence>
<accession>A7IL99</accession>
<evidence type="ECO:0000256" key="2">
    <source>
        <dbReference type="ARBA" id="ARBA00023315"/>
    </source>
</evidence>
<dbReference type="InterPro" id="IPR011004">
    <property type="entry name" value="Trimer_LpxA-like_sf"/>
</dbReference>
<reference evidence="5 6" key="1">
    <citation type="submission" date="2007-07" db="EMBL/GenBank/DDBJ databases">
        <title>Complete sequence of chromosome of Xanthobacter autotrophicus Py2.</title>
        <authorList>
            <consortium name="US DOE Joint Genome Institute"/>
            <person name="Copeland A."/>
            <person name="Lucas S."/>
            <person name="Lapidus A."/>
            <person name="Barry K."/>
            <person name="Glavina del Rio T."/>
            <person name="Hammon N."/>
            <person name="Israni S."/>
            <person name="Dalin E."/>
            <person name="Tice H."/>
            <person name="Pitluck S."/>
            <person name="Sims D."/>
            <person name="Brettin T."/>
            <person name="Bruce D."/>
            <person name="Detter J.C."/>
            <person name="Han C."/>
            <person name="Tapia R."/>
            <person name="Brainard J."/>
            <person name="Schmutz J."/>
            <person name="Larimer F."/>
            <person name="Land M."/>
            <person name="Hauser L."/>
            <person name="Kyrpides N."/>
            <person name="Kim E."/>
            <person name="Ensigns S.A."/>
            <person name="Richardson P."/>
        </authorList>
    </citation>
    <scope>NUCLEOTIDE SEQUENCE [LARGE SCALE GENOMIC DNA]</scope>
    <source>
        <strain evidence="6">ATCC BAA-1158 / Py2</strain>
    </source>
</reference>
<comment type="catalytic activity">
    <reaction evidence="3">
        <text>L-serine + acetyl-CoA = O-acetyl-L-serine + CoA</text>
        <dbReference type="Rhea" id="RHEA:24560"/>
        <dbReference type="ChEBI" id="CHEBI:33384"/>
        <dbReference type="ChEBI" id="CHEBI:57287"/>
        <dbReference type="ChEBI" id="CHEBI:57288"/>
        <dbReference type="ChEBI" id="CHEBI:58340"/>
        <dbReference type="EC" id="2.3.1.30"/>
    </reaction>
</comment>
<dbReference type="AlphaFoldDB" id="A7IL99"/>
<evidence type="ECO:0000256" key="3">
    <source>
        <dbReference type="PIRNR" id="PIRNR000441"/>
    </source>
</evidence>
<protein>
    <recommendedName>
        <fullName evidence="3">Serine acetyltransferase</fullName>
        <ecNumber evidence="3">2.3.1.30</ecNumber>
    </recommendedName>
</protein>
<dbReference type="PhylomeDB" id="A7IL99"/>
<comment type="similarity">
    <text evidence="3">Belongs to the transferase hexapeptide repeat family.</text>
</comment>
<feature type="transmembrane region" description="Helical" evidence="4">
    <location>
        <begin position="20"/>
        <end position="42"/>
    </location>
</feature>
<dbReference type="PANTHER" id="PTHR42811">
    <property type="entry name" value="SERINE ACETYLTRANSFERASE"/>
    <property type="match status" value="1"/>
</dbReference>
<dbReference type="EC" id="2.3.1.30" evidence="3"/>
<keyword evidence="4" id="KW-0472">Membrane</keyword>
<gene>
    <name evidence="5" type="ordered locus">Xaut_3564</name>
</gene>
<dbReference type="Gene3D" id="2.160.10.10">
    <property type="entry name" value="Hexapeptide repeat proteins"/>
    <property type="match status" value="1"/>
</dbReference>
<keyword evidence="2 3" id="KW-0012">Acyltransferase</keyword>
<proteinExistence type="inferred from homology"/>
<dbReference type="KEGG" id="xau:Xaut_3564"/>
<dbReference type="SUPFAM" id="SSF51161">
    <property type="entry name" value="Trimeric LpxA-like enzymes"/>
    <property type="match status" value="1"/>
</dbReference>
<evidence type="ECO:0000256" key="4">
    <source>
        <dbReference type="SAM" id="Phobius"/>
    </source>
</evidence>
<evidence type="ECO:0000256" key="1">
    <source>
        <dbReference type="ARBA" id="ARBA00022679"/>
    </source>
</evidence>
<dbReference type="EMBL" id="CP000781">
    <property type="protein sequence ID" value="ABS68792.1"/>
    <property type="molecule type" value="Genomic_DNA"/>
</dbReference>
<organism evidence="5 6">
    <name type="scientific">Xanthobacter autotrophicus (strain ATCC BAA-1158 / Py2)</name>
    <dbReference type="NCBI Taxonomy" id="78245"/>
    <lineage>
        <taxon>Bacteria</taxon>
        <taxon>Pseudomonadati</taxon>
        <taxon>Pseudomonadota</taxon>
        <taxon>Alphaproteobacteria</taxon>
        <taxon>Hyphomicrobiales</taxon>
        <taxon>Xanthobacteraceae</taxon>
        <taxon>Xanthobacter</taxon>
    </lineage>
</organism>
<keyword evidence="6" id="KW-1185">Reference proteome</keyword>
<keyword evidence="4" id="KW-0812">Transmembrane</keyword>
<evidence type="ECO:0000313" key="6">
    <source>
        <dbReference type="Proteomes" id="UP000002417"/>
    </source>
</evidence>
<dbReference type="GO" id="GO:0009001">
    <property type="term" value="F:serine O-acetyltransferase activity"/>
    <property type="evidence" value="ECO:0007669"/>
    <property type="project" value="UniProtKB-EC"/>
</dbReference>
<dbReference type="OrthoDB" id="9815592at2"/>
<dbReference type="CDD" id="cd03354">
    <property type="entry name" value="LbH_SAT"/>
    <property type="match status" value="1"/>
</dbReference>
<dbReference type="Proteomes" id="UP000002417">
    <property type="component" value="Chromosome"/>
</dbReference>
<dbReference type="eggNOG" id="COG1045">
    <property type="taxonomic scope" value="Bacteria"/>
</dbReference>
<dbReference type="HOGENOM" id="CLU_051638_10_2_5"/>
<evidence type="ECO:0000313" key="5">
    <source>
        <dbReference type="EMBL" id="ABS68792.1"/>
    </source>
</evidence>
<dbReference type="InterPro" id="IPR005881">
    <property type="entry name" value="Ser_O-AcTrfase"/>
</dbReference>
<keyword evidence="4" id="KW-1133">Transmembrane helix</keyword>
<dbReference type="InterPro" id="IPR045304">
    <property type="entry name" value="LbH_SAT"/>
</dbReference>
<keyword evidence="1 3" id="KW-0808">Transferase</keyword>
<dbReference type="GO" id="GO:0005737">
    <property type="term" value="C:cytoplasm"/>
    <property type="evidence" value="ECO:0007669"/>
    <property type="project" value="InterPro"/>
</dbReference>
<name>A7IL99_XANP2</name>
<dbReference type="GO" id="GO:0006535">
    <property type="term" value="P:cysteine biosynthetic process from serine"/>
    <property type="evidence" value="ECO:0007669"/>
    <property type="project" value="InterPro"/>
</dbReference>
<dbReference type="STRING" id="78245.Xaut_3564"/>
<dbReference type="PIRSF" id="PIRSF000441">
    <property type="entry name" value="CysE"/>
    <property type="match status" value="1"/>
</dbReference>